<dbReference type="EMBL" id="JBJDQH010000008">
    <property type="protein sequence ID" value="MFK4268381.1"/>
    <property type="molecule type" value="Genomic_DNA"/>
</dbReference>
<dbReference type="RefSeq" id="WP_404747233.1">
    <property type="nucleotide sequence ID" value="NZ_JBJDQH010000008.1"/>
</dbReference>
<evidence type="ECO:0000313" key="1">
    <source>
        <dbReference type="EMBL" id="MFK4268381.1"/>
    </source>
</evidence>
<organism evidence="1 2">
    <name type="scientific">Streptomyces milbemycinicus</name>
    <dbReference type="NCBI Taxonomy" id="476552"/>
    <lineage>
        <taxon>Bacteria</taxon>
        <taxon>Bacillati</taxon>
        <taxon>Actinomycetota</taxon>
        <taxon>Actinomycetes</taxon>
        <taxon>Kitasatosporales</taxon>
        <taxon>Streptomycetaceae</taxon>
        <taxon>Streptomyces</taxon>
    </lineage>
</organism>
<name>A0ABW8LR48_9ACTN</name>
<evidence type="ECO:0000313" key="2">
    <source>
        <dbReference type="Proteomes" id="UP001620295"/>
    </source>
</evidence>
<sequence>MTDMAPVSAPSLGALTAENQGQDRVLATTLRIAQIIPRVIDNPLP</sequence>
<gene>
    <name evidence="1" type="ORF">ACI2L5_26045</name>
</gene>
<reference evidence="1 2" key="1">
    <citation type="submission" date="2024-11" db="EMBL/GenBank/DDBJ databases">
        <title>The Natural Products Discovery Center: Release of the First 8490 Sequenced Strains for Exploring Actinobacteria Biosynthetic Diversity.</title>
        <authorList>
            <person name="Kalkreuter E."/>
            <person name="Kautsar S.A."/>
            <person name="Yang D."/>
            <person name="Bader C.D."/>
            <person name="Teijaro C.N."/>
            <person name="Fluegel L."/>
            <person name="Davis C.M."/>
            <person name="Simpson J.R."/>
            <person name="Lauterbach L."/>
            <person name="Steele A.D."/>
            <person name="Gui C."/>
            <person name="Meng S."/>
            <person name="Li G."/>
            <person name="Viehrig K."/>
            <person name="Ye F."/>
            <person name="Su P."/>
            <person name="Kiefer A.F."/>
            <person name="Nichols A."/>
            <person name="Cepeda A.J."/>
            <person name="Yan W."/>
            <person name="Fan B."/>
            <person name="Jiang Y."/>
            <person name="Adhikari A."/>
            <person name="Zheng C.-J."/>
            <person name="Schuster L."/>
            <person name="Cowan T.M."/>
            <person name="Smanski M.J."/>
            <person name="Chevrette M.G."/>
            <person name="De Carvalho L.P.S."/>
            <person name="Shen B."/>
        </authorList>
    </citation>
    <scope>NUCLEOTIDE SEQUENCE [LARGE SCALE GENOMIC DNA]</scope>
    <source>
        <strain evidence="1 2">NPDC020863</strain>
    </source>
</reference>
<proteinExistence type="predicted"/>
<comment type="caution">
    <text evidence="1">The sequence shown here is derived from an EMBL/GenBank/DDBJ whole genome shotgun (WGS) entry which is preliminary data.</text>
</comment>
<dbReference type="Proteomes" id="UP001620295">
    <property type="component" value="Unassembled WGS sequence"/>
</dbReference>
<protein>
    <submittedName>
        <fullName evidence="1">Uncharacterized protein</fullName>
    </submittedName>
</protein>
<accession>A0ABW8LR48</accession>
<keyword evidence="2" id="KW-1185">Reference proteome</keyword>